<dbReference type="EMBL" id="JACIDK010000002">
    <property type="protein sequence ID" value="MBB3890769.1"/>
    <property type="molecule type" value="Genomic_DNA"/>
</dbReference>
<evidence type="ECO:0000313" key="1">
    <source>
        <dbReference type="EMBL" id="MBB3890769.1"/>
    </source>
</evidence>
<reference evidence="1 2" key="1">
    <citation type="submission" date="2020-08" db="EMBL/GenBank/DDBJ databases">
        <title>Genomic Encyclopedia of Type Strains, Phase IV (KMG-IV): sequencing the most valuable type-strain genomes for metagenomic binning, comparative biology and taxonomic classification.</title>
        <authorList>
            <person name="Goeker M."/>
        </authorList>
    </citation>
    <scope>NUCLEOTIDE SEQUENCE [LARGE SCALE GENOMIC DNA]</scope>
    <source>
        <strain evidence="1 2">DSM 21793</strain>
    </source>
</reference>
<proteinExistence type="predicted"/>
<keyword evidence="2" id="KW-1185">Reference proteome</keyword>
<evidence type="ECO:0000313" key="2">
    <source>
        <dbReference type="Proteomes" id="UP000530564"/>
    </source>
</evidence>
<comment type="caution">
    <text evidence="1">The sequence shown here is derived from an EMBL/GenBank/DDBJ whole genome shotgun (WGS) entry which is preliminary data.</text>
</comment>
<dbReference type="Proteomes" id="UP000530564">
    <property type="component" value="Unassembled WGS sequence"/>
</dbReference>
<protein>
    <submittedName>
        <fullName evidence="1">Uncharacterized protein</fullName>
    </submittedName>
</protein>
<gene>
    <name evidence="1" type="ORF">GGQ61_001486</name>
</gene>
<organism evidence="1 2">
    <name type="scientific">Phenylobacterium haematophilum</name>
    <dbReference type="NCBI Taxonomy" id="98513"/>
    <lineage>
        <taxon>Bacteria</taxon>
        <taxon>Pseudomonadati</taxon>
        <taxon>Pseudomonadota</taxon>
        <taxon>Alphaproteobacteria</taxon>
        <taxon>Caulobacterales</taxon>
        <taxon>Caulobacteraceae</taxon>
        <taxon>Phenylobacterium</taxon>
    </lineage>
</organism>
<dbReference type="RefSeq" id="WP_281372644.1">
    <property type="nucleotide sequence ID" value="NZ_JACIDK010000002.1"/>
</dbReference>
<sequence length="44" mass="4738">MDRLRFALQIVVAVALLLGAAWATGVVKVNVELDPTPTVHRAPQ</sequence>
<name>A0A839ZYG0_9CAUL</name>
<dbReference type="AlphaFoldDB" id="A0A839ZYG0"/>
<accession>A0A839ZYG0</accession>